<gene>
    <name evidence="1" type="ORF">METZ01_LOCUS336661</name>
</gene>
<dbReference type="EMBL" id="UINC01113886">
    <property type="protein sequence ID" value="SVC83807.1"/>
    <property type="molecule type" value="Genomic_DNA"/>
</dbReference>
<evidence type="ECO:0000313" key="1">
    <source>
        <dbReference type="EMBL" id="SVC83807.1"/>
    </source>
</evidence>
<organism evidence="1">
    <name type="scientific">marine metagenome</name>
    <dbReference type="NCBI Taxonomy" id="408172"/>
    <lineage>
        <taxon>unclassified sequences</taxon>
        <taxon>metagenomes</taxon>
        <taxon>ecological metagenomes</taxon>
    </lineage>
</organism>
<proteinExistence type="predicted"/>
<sequence length="71" mass="7978">MSILKLPVRWYSNTTEYNTLEIEIGQTAFMIVDSDCGNGNTYVEEGIAPALATARKVKMHVIFIHNDFSLV</sequence>
<protein>
    <submittedName>
        <fullName evidence="1">Uncharacterized protein</fullName>
    </submittedName>
</protein>
<reference evidence="1" key="1">
    <citation type="submission" date="2018-05" db="EMBL/GenBank/DDBJ databases">
        <authorList>
            <person name="Lanie J.A."/>
            <person name="Ng W.-L."/>
            <person name="Kazmierczak K.M."/>
            <person name="Andrzejewski T.M."/>
            <person name="Davidsen T.M."/>
            <person name="Wayne K.J."/>
            <person name="Tettelin H."/>
            <person name="Glass J.I."/>
            <person name="Rusch D."/>
            <person name="Podicherti R."/>
            <person name="Tsui H.-C.T."/>
            <person name="Winkler M.E."/>
        </authorList>
    </citation>
    <scope>NUCLEOTIDE SEQUENCE</scope>
</reference>
<name>A0A382QFI3_9ZZZZ</name>
<dbReference type="AlphaFoldDB" id="A0A382QFI3"/>
<feature type="non-terminal residue" evidence="1">
    <location>
        <position position="71"/>
    </location>
</feature>
<accession>A0A382QFI3</accession>